<evidence type="ECO:0000259" key="1">
    <source>
        <dbReference type="Pfam" id="PF00248"/>
    </source>
</evidence>
<dbReference type="PRINTS" id="PR00069">
    <property type="entry name" value="ALDKETRDTASE"/>
</dbReference>
<dbReference type="Pfam" id="PF00248">
    <property type="entry name" value="Aldo_ket_red"/>
    <property type="match status" value="1"/>
</dbReference>
<dbReference type="PANTHER" id="PTHR43827">
    <property type="entry name" value="2,5-DIKETO-D-GLUCONIC ACID REDUCTASE"/>
    <property type="match status" value="1"/>
</dbReference>
<evidence type="ECO:0000313" key="2">
    <source>
        <dbReference type="EMBL" id="GAT58327.1"/>
    </source>
</evidence>
<dbReference type="CDD" id="cd19071">
    <property type="entry name" value="AKR_AKR1-5-like"/>
    <property type="match status" value="1"/>
</dbReference>
<reference evidence="2" key="1">
    <citation type="submission" date="2014-09" db="EMBL/GenBank/DDBJ databases">
        <title>Genome sequence of the luminous mushroom Mycena chlorophos for searching fungal bioluminescence genes.</title>
        <authorList>
            <person name="Tanaka Y."/>
            <person name="Kasuga D."/>
            <person name="Oba Y."/>
            <person name="Hase S."/>
            <person name="Sato K."/>
            <person name="Oba Y."/>
            <person name="Sakakibara Y."/>
        </authorList>
    </citation>
    <scope>NUCLEOTIDE SEQUENCE</scope>
</reference>
<sequence length="431" mass="47928">MASPNPSGRRVDMSRNVVHFPTADKNNFRRKSSFCCLLRTWLLGDDTDSQICYSRSKGGMGEVAKDSADGGTLWRRRCSFLLFQASDDPPELAGPTALGQRRRTTGTASGISCAAGERGIIRRFSSAGNLFSSYHGAQLTVDAPTARRQSDSPSWVRNVRARWQGSLHCRDLGTRGRISTHCAYPPRFRAQIRLTPTVQDSATWYENEKECGQAIRDFCNATGTPRGAIFYTTKLKLNDGYDATLKAIDFSLDQCGLGYIDLYLIHGPLGGPTARKECWRAICDAQKAGKLKSIGVSTFGVRHLKDILDMGLAMPVVNQIDLHPFMRRTEIVKLCRDNNIALEAWAPLVRGLRFKHPIISKLAGKYNKQPAQILLRFSLQKDYVAIPKSASKMRIIANLDIFDFALEKSEMAELDALDEGLVTDWDPTDCP</sequence>
<gene>
    <name evidence="2" type="ORF">MCHLO_14771</name>
</gene>
<dbReference type="InterPro" id="IPR018170">
    <property type="entry name" value="Aldo/ket_reductase_CS"/>
</dbReference>
<evidence type="ECO:0000313" key="3">
    <source>
        <dbReference type="Proteomes" id="UP000815677"/>
    </source>
</evidence>
<dbReference type="PANTHER" id="PTHR43827:SF13">
    <property type="entry name" value="ALDO_KETO REDUCTASE FAMILY PROTEIN"/>
    <property type="match status" value="1"/>
</dbReference>
<proteinExistence type="predicted"/>
<keyword evidence="3" id="KW-1185">Reference proteome</keyword>
<dbReference type="EMBL" id="DF849625">
    <property type="protein sequence ID" value="GAT58327.1"/>
    <property type="molecule type" value="Genomic_DNA"/>
</dbReference>
<protein>
    <recommendedName>
        <fullName evidence="1">NADP-dependent oxidoreductase domain-containing protein</fullName>
    </recommendedName>
</protein>
<dbReference type="InterPro" id="IPR036812">
    <property type="entry name" value="NAD(P)_OxRdtase_dom_sf"/>
</dbReference>
<dbReference type="InterPro" id="IPR023210">
    <property type="entry name" value="NADP_OxRdtase_dom"/>
</dbReference>
<dbReference type="SUPFAM" id="SSF51430">
    <property type="entry name" value="NAD(P)-linked oxidoreductase"/>
    <property type="match status" value="1"/>
</dbReference>
<name>A0ABQ0M632_MYCCL</name>
<feature type="domain" description="NADP-dependent oxidoreductase" evidence="1">
    <location>
        <begin position="199"/>
        <end position="419"/>
    </location>
</feature>
<dbReference type="Proteomes" id="UP000815677">
    <property type="component" value="Unassembled WGS sequence"/>
</dbReference>
<dbReference type="InterPro" id="IPR020471">
    <property type="entry name" value="AKR"/>
</dbReference>
<dbReference type="Gene3D" id="3.20.20.100">
    <property type="entry name" value="NADP-dependent oxidoreductase domain"/>
    <property type="match status" value="1"/>
</dbReference>
<organism evidence="2 3">
    <name type="scientific">Mycena chlorophos</name>
    <name type="common">Agaric fungus</name>
    <name type="synonym">Agaricus chlorophos</name>
    <dbReference type="NCBI Taxonomy" id="658473"/>
    <lineage>
        <taxon>Eukaryota</taxon>
        <taxon>Fungi</taxon>
        <taxon>Dikarya</taxon>
        <taxon>Basidiomycota</taxon>
        <taxon>Agaricomycotina</taxon>
        <taxon>Agaricomycetes</taxon>
        <taxon>Agaricomycetidae</taxon>
        <taxon>Agaricales</taxon>
        <taxon>Marasmiineae</taxon>
        <taxon>Mycenaceae</taxon>
        <taxon>Mycena</taxon>
    </lineage>
</organism>
<dbReference type="PROSITE" id="PS00063">
    <property type="entry name" value="ALDOKETO_REDUCTASE_3"/>
    <property type="match status" value="1"/>
</dbReference>
<accession>A0ABQ0M632</accession>